<evidence type="ECO:0000313" key="12">
    <source>
        <dbReference type="Proteomes" id="UP000663828"/>
    </source>
</evidence>
<dbReference type="InterPro" id="IPR000276">
    <property type="entry name" value="GPCR_Rhodpsn"/>
</dbReference>
<organism evidence="10 12">
    <name type="scientific">Adineta ricciae</name>
    <name type="common">Rotifer</name>
    <dbReference type="NCBI Taxonomy" id="249248"/>
    <lineage>
        <taxon>Eukaryota</taxon>
        <taxon>Metazoa</taxon>
        <taxon>Spiralia</taxon>
        <taxon>Gnathifera</taxon>
        <taxon>Rotifera</taxon>
        <taxon>Eurotatoria</taxon>
        <taxon>Bdelloidea</taxon>
        <taxon>Adinetida</taxon>
        <taxon>Adinetidae</taxon>
        <taxon>Adineta</taxon>
    </lineage>
</organism>
<reference evidence="10" key="1">
    <citation type="submission" date="2021-02" db="EMBL/GenBank/DDBJ databases">
        <authorList>
            <person name="Nowell W R."/>
        </authorList>
    </citation>
    <scope>NUCLEOTIDE SEQUENCE</scope>
</reference>
<proteinExistence type="predicted"/>
<feature type="transmembrane region" description="Helical" evidence="8">
    <location>
        <begin position="267"/>
        <end position="289"/>
    </location>
</feature>
<evidence type="ECO:0000256" key="5">
    <source>
        <dbReference type="ARBA" id="ARBA00023136"/>
    </source>
</evidence>
<dbReference type="EMBL" id="CAJNOR010000299">
    <property type="protein sequence ID" value="CAF0872327.1"/>
    <property type="molecule type" value="Genomic_DNA"/>
</dbReference>
<evidence type="ECO:0000256" key="8">
    <source>
        <dbReference type="SAM" id="Phobius"/>
    </source>
</evidence>
<dbReference type="GO" id="GO:0004930">
    <property type="term" value="F:G protein-coupled receptor activity"/>
    <property type="evidence" value="ECO:0007669"/>
    <property type="project" value="UniProtKB-KW"/>
</dbReference>
<dbReference type="EMBL" id="CAJNOJ010000051">
    <property type="protein sequence ID" value="CAF0964757.1"/>
    <property type="molecule type" value="Genomic_DNA"/>
</dbReference>
<keyword evidence="6" id="KW-0675">Receptor</keyword>
<dbReference type="PANTHER" id="PTHR24243:SF233">
    <property type="entry name" value="THYROTROPIN-RELEASING HORMONE RECEPTOR"/>
    <property type="match status" value="1"/>
</dbReference>
<feature type="domain" description="G-protein coupled receptors family 1 profile" evidence="9">
    <location>
        <begin position="23"/>
        <end position="287"/>
    </location>
</feature>
<feature type="transmembrane region" description="Helical" evidence="8">
    <location>
        <begin position="43"/>
        <end position="65"/>
    </location>
</feature>
<keyword evidence="4" id="KW-0297">G-protein coupled receptor</keyword>
<evidence type="ECO:0000313" key="10">
    <source>
        <dbReference type="EMBL" id="CAF0872327.1"/>
    </source>
</evidence>
<dbReference type="Gene3D" id="1.20.1070.10">
    <property type="entry name" value="Rhodopsin 7-helix transmembrane proteins"/>
    <property type="match status" value="1"/>
</dbReference>
<dbReference type="OrthoDB" id="10012763at2759"/>
<keyword evidence="12" id="KW-1185">Reference proteome</keyword>
<feature type="transmembrane region" description="Helical" evidence="8">
    <location>
        <begin position="167"/>
        <end position="191"/>
    </location>
</feature>
<evidence type="ECO:0000256" key="6">
    <source>
        <dbReference type="ARBA" id="ARBA00023170"/>
    </source>
</evidence>
<feature type="transmembrane region" description="Helical" evidence="8">
    <location>
        <begin position="85"/>
        <end position="104"/>
    </location>
</feature>
<evidence type="ECO:0000256" key="1">
    <source>
        <dbReference type="ARBA" id="ARBA00004141"/>
    </source>
</evidence>
<evidence type="ECO:0000313" key="11">
    <source>
        <dbReference type="EMBL" id="CAF0964757.1"/>
    </source>
</evidence>
<evidence type="ECO:0000256" key="3">
    <source>
        <dbReference type="ARBA" id="ARBA00022989"/>
    </source>
</evidence>
<keyword evidence="3 8" id="KW-1133">Transmembrane helix</keyword>
<keyword evidence="5 8" id="KW-0472">Membrane</keyword>
<dbReference type="InterPro" id="IPR017452">
    <property type="entry name" value="GPCR_Rhodpsn_7TM"/>
</dbReference>
<comment type="subcellular location">
    <subcellularLocation>
        <location evidence="1">Membrane</location>
        <topology evidence="1">Multi-pass membrane protein</topology>
    </subcellularLocation>
</comment>
<evidence type="ECO:0000256" key="4">
    <source>
        <dbReference type="ARBA" id="ARBA00023040"/>
    </source>
</evidence>
<feature type="transmembrane region" description="Helical" evidence="8">
    <location>
        <begin position="224"/>
        <end position="247"/>
    </location>
</feature>
<dbReference type="PROSITE" id="PS50262">
    <property type="entry name" value="G_PROTEIN_RECEP_F1_2"/>
    <property type="match status" value="1"/>
</dbReference>
<keyword evidence="2 8" id="KW-0812">Transmembrane</keyword>
<accession>A0A813X8R2</accession>
<evidence type="ECO:0000256" key="7">
    <source>
        <dbReference type="ARBA" id="ARBA00023224"/>
    </source>
</evidence>
<dbReference type="Proteomes" id="UP000663828">
    <property type="component" value="Unassembled WGS sequence"/>
</dbReference>
<evidence type="ECO:0000259" key="9">
    <source>
        <dbReference type="PROSITE" id="PS50262"/>
    </source>
</evidence>
<dbReference type="Pfam" id="PF00001">
    <property type="entry name" value="7tm_1"/>
    <property type="match status" value="1"/>
</dbReference>
<dbReference type="Proteomes" id="UP000663852">
    <property type="component" value="Unassembled WGS sequence"/>
</dbReference>
<dbReference type="SUPFAM" id="SSF81321">
    <property type="entry name" value="Family A G protein-coupled receptor-like"/>
    <property type="match status" value="1"/>
</dbReference>
<dbReference type="PANTHER" id="PTHR24243">
    <property type="entry name" value="G-PROTEIN COUPLED RECEPTOR"/>
    <property type="match status" value="1"/>
</dbReference>
<dbReference type="GO" id="GO:0005886">
    <property type="term" value="C:plasma membrane"/>
    <property type="evidence" value="ECO:0007669"/>
    <property type="project" value="TreeGrafter"/>
</dbReference>
<feature type="transmembrane region" description="Helical" evidence="8">
    <location>
        <begin position="12"/>
        <end position="31"/>
    </location>
</feature>
<gene>
    <name evidence="11" type="ORF">EDS130_LOCUS13061</name>
    <name evidence="10" type="ORF">XAT740_LOCUS6558</name>
</gene>
<protein>
    <recommendedName>
        <fullName evidence="9">G-protein coupled receptors family 1 profile domain-containing protein</fullName>
    </recommendedName>
</protein>
<name>A0A813X8R2_ADIRI</name>
<feature type="transmembrane region" description="Helical" evidence="8">
    <location>
        <begin position="125"/>
        <end position="147"/>
    </location>
</feature>
<keyword evidence="7" id="KW-0807">Transducer</keyword>
<comment type="caution">
    <text evidence="10">The sequence shown here is derived from an EMBL/GenBank/DDBJ whole genome shotgun (WGS) entry which is preliminary data.</text>
</comment>
<evidence type="ECO:0000256" key="2">
    <source>
        <dbReference type="ARBA" id="ARBA00022692"/>
    </source>
</evidence>
<sequence length="330" mass="38527">MNAWTTELRKWPMLTVFVFGQVSNVLSVIVLTRPKLRKNTCSLYLIGSSISNTICIFAGIFYFVLSSGFNYSLTAKSRILCKVLPFTYYSTLFLASWFILLACIDRYCSTHKRAIIRRFSHINTAKWLVVLVPLFCFLMHIHILFYMDWVQTNQCSYTTYNFLLFFYVYYVVVYAFMTPILYVTFAVLTIYNVRKTKKIVAIVVQRNGMMLSSQRQQLTLNAQLLRMLLVQVISFVILTMPLAAWNVYIGITASNEKTTTRRNLENLLSICFRLLTFLNIGSTCLVYTITARVFRDELRAIFQHLWFRTGVQRPSYNSIFSVSRRVFPTK</sequence>
<dbReference type="PRINTS" id="PR00237">
    <property type="entry name" value="GPCRRHODOPSN"/>
</dbReference>
<dbReference type="AlphaFoldDB" id="A0A813X8R2"/>